<evidence type="ECO:0000259" key="5">
    <source>
        <dbReference type="PROSITE" id="PS50931"/>
    </source>
</evidence>
<dbReference type="SUPFAM" id="SSF46785">
    <property type="entry name" value="Winged helix' DNA-binding domain"/>
    <property type="match status" value="1"/>
</dbReference>
<sequence length="298" mass="32954">MVMINPAGLDPDLLRAFAFIAEEGSFTRAAERIGRTQSAVSMQVQRLEAVLGQKVLVRGKGGAIQLTPHGRYLLERSRELLALNDEIWSAFRAPQIHGTVRLGTPDDYALQYLPHILRRFADSHPAVQVDVTCAPSTDVVERLKAGELDLTVCSEGHEPRRWPVMELWRGPLRWITSERYAAHRLDPVPLAVADSGCVWRRVALRSLERAGRSYRVAYTSTSQAGTHAPVMAGLAVTISPPAWMPEGLRALAPGEFLPDLPDTGILLLKGKDPRQPVTDVLAAHIAETFRSDPRLLER</sequence>
<keyword evidence="2" id="KW-0805">Transcription regulation</keyword>
<dbReference type="GO" id="GO:0003700">
    <property type="term" value="F:DNA-binding transcription factor activity"/>
    <property type="evidence" value="ECO:0007669"/>
    <property type="project" value="InterPro"/>
</dbReference>
<keyword evidence="3" id="KW-0238">DNA-binding</keyword>
<dbReference type="InterPro" id="IPR050176">
    <property type="entry name" value="LTTR"/>
</dbReference>
<dbReference type="GO" id="GO:0003677">
    <property type="term" value="F:DNA binding"/>
    <property type="evidence" value="ECO:0007669"/>
    <property type="project" value="UniProtKB-KW"/>
</dbReference>
<feature type="domain" description="HTH lysR-type" evidence="5">
    <location>
        <begin position="9"/>
        <end position="67"/>
    </location>
</feature>
<keyword evidence="7" id="KW-1185">Reference proteome</keyword>
<reference evidence="7" key="1">
    <citation type="submission" date="2017-12" db="EMBL/GenBank/DDBJ databases">
        <title>Draft genome sequence of Telmatospirillum siberiense 26-4b1T, an acidotolerant peatland alphaproteobacterium potentially involved in sulfur cycling.</title>
        <authorList>
            <person name="Hausmann B."/>
            <person name="Pjevac P."/>
            <person name="Schreck K."/>
            <person name="Herbold C.W."/>
            <person name="Daims H."/>
            <person name="Wagner M."/>
            <person name="Pester M."/>
            <person name="Loy A."/>
        </authorList>
    </citation>
    <scope>NUCLEOTIDE SEQUENCE [LARGE SCALE GENOMIC DNA]</scope>
    <source>
        <strain evidence="7">26-4b1</strain>
    </source>
</reference>
<dbReference type="AlphaFoldDB" id="A0A2N3PVL9"/>
<dbReference type="Gene3D" id="3.40.190.10">
    <property type="entry name" value="Periplasmic binding protein-like II"/>
    <property type="match status" value="2"/>
</dbReference>
<dbReference type="Pfam" id="PF00126">
    <property type="entry name" value="HTH_1"/>
    <property type="match status" value="1"/>
</dbReference>
<dbReference type="PANTHER" id="PTHR30579:SF7">
    <property type="entry name" value="HTH-TYPE TRANSCRIPTIONAL REGULATOR LRHA-RELATED"/>
    <property type="match status" value="1"/>
</dbReference>
<comment type="similarity">
    <text evidence="1">Belongs to the LysR transcriptional regulatory family.</text>
</comment>
<dbReference type="PRINTS" id="PR00039">
    <property type="entry name" value="HTHLYSR"/>
</dbReference>
<dbReference type="Pfam" id="PF03466">
    <property type="entry name" value="LysR_substrate"/>
    <property type="match status" value="1"/>
</dbReference>
<evidence type="ECO:0000313" key="6">
    <source>
        <dbReference type="EMBL" id="PKU24437.1"/>
    </source>
</evidence>
<gene>
    <name evidence="6" type="ORF">CWS72_11350</name>
</gene>
<evidence type="ECO:0000256" key="2">
    <source>
        <dbReference type="ARBA" id="ARBA00023015"/>
    </source>
</evidence>
<comment type="caution">
    <text evidence="6">The sequence shown here is derived from an EMBL/GenBank/DDBJ whole genome shotgun (WGS) entry which is preliminary data.</text>
</comment>
<dbReference type="InterPro" id="IPR000847">
    <property type="entry name" value="LysR_HTH_N"/>
</dbReference>
<protein>
    <submittedName>
        <fullName evidence="6">LysR family transcriptional regulator</fullName>
    </submittedName>
</protein>
<dbReference type="InterPro" id="IPR005119">
    <property type="entry name" value="LysR_subst-bd"/>
</dbReference>
<organism evidence="6 7">
    <name type="scientific">Telmatospirillum siberiense</name>
    <dbReference type="NCBI Taxonomy" id="382514"/>
    <lineage>
        <taxon>Bacteria</taxon>
        <taxon>Pseudomonadati</taxon>
        <taxon>Pseudomonadota</taxon>
        <taxon>Alphaproteobacteria</taxon>
        <taxon>Rhodospirillales</taxon>
        <taxon>Rhodospirillaceae</taxon>
        <taxon>Telmatospirillum</taxon>
    </lineage>
</organism>
<evidence type="ECO:0000256" key="4">
    <source>
        <dbReference type="ARBA" id="ARBA00023163"/>
    </source>
</evidence>
<evidence type="ECO:0000313" key="7">
    <source>
        <dbReference type="Proteomes" id="UP000233293"/>
    </source>
</evidence>
<dbReference type="SUPFAM" id="SSF53850">
    <property type="entry name" value="Periplasmic binding protein-like II"/>
    <property type="match status" value="1"/>
</dbReference>
<dbReference type="Proteomes" id="UP000233293">
    <property type="component" value="Unassembled WGS sequence"/>
</dbReference>
<proteinExistence type="inferred from homology"/>
<dbReference type="Gene3D" id="1.10.10.10">
    <property type="entry name" value="Winged helix-like DNA-binding domain superfamily/Winged helix DNA-binding domain"/>
    <property type="match status" value="1"/>
</dbReference>
<dbReference type="InterPro" id="IPR036388">
    <property type="entry name" value="WH-like_DNA-bd_sf"/>
</dbReference>
<evidence type="ECO:0000256" key="3">
    <source>
        <dbReference type="ARBA" id="ARBA00023125"/>
    </source>
</evidence>
<dbReference type="PROSITE" id="PS50931">
    <property type="entry name" value="HTH_LYSR"/>
    <property type="match status" value="1"/>
</dbReference>
<keyword evidence="4" id="KW-0804">Transcription</keyword>
<dbReference type="EMBL" id="PIUM01000011">
    <property type="protein sequence ID" value="PKU24437.1"/>
    <property type="molecule type" value="Genomic_DNA"/>
</dbReference>
<dbReference type="InterPro" id="IPR036390">
    <property type="entry name" value="WH_DNA-bd_sf"/>
</dbReference>
<accession>A0A2N3PVL9</accession>
<name>A0A2N3PVL9_9PROT</name>
<dbReference type="PANTHER" id="PTHR30579">
    <property type="entry name" value="TRANSCRIPTIONAL REGULATOR"/>
    <property type="match status" value="1"/>
</dbReference>
<evidence type="ECO:0000256" key="1">
    <source>
        <dbReference type="ARBA" id="ARBA00009437"/>
    </source>
</evidence>